<dbReference type="AlphaFoldDB" id="A0A6G1S5U9"/>
<name>A0A6G1S5U9_9ACAR</name>
<evidence type="ECO:0000313" key="3">
    <source>
        <dbReference type="EMBL" id="MDE45739.1"/>
    </source>
</evidence>
<reference evidence="3" key="1">
    <citation type="submission" date="2018-10" db="EMBL/GenBank/DDBJ databases">
        <title>Transcriptome assembly of Aceria tosichella (Wheat curl mite) Type 2.</title>
        <authorList>
            <person name="Scully E.D."/>
            <person name="Geib S.M."/>
            <person name="Palmer N.A."/>
            <person name="Gupta A.K."/>
            <person name="Sarath G."/>
            <person name="Tatineni S."/>
        </authorList>
    </citation>
    <scope>NUCLEOTIDE SEQUENCE</scope>
    <source>
        <strain evidence="3">LincolnNE</strain>
    </source>
</reference>
<accession>A0A6G1S5U9</accession>
<evidence type="ECO:0000256" key="2">
    <source>
        <dbReference type="SAM" id="Phobius"/>
    </source>
</evidence>
<evidence type="ECO:0000256" key="1">
    <source>
        <dbReference type="SAM" id="MobiDB-lite"/>
    </source>
</evidence>
<dbReference type="EMBL" id="GGYP01000968">
    <property type="protein sequence ID" value="MDE45739.1"/>
    <property type="molecule type" value="Transcribed_RNA"/>
</dbReference>
<organism evidence="3">
    <name type="scientific">Aceria tosichella</name>
    <name type="common">wheat curl mite</name>
    <dbReference type="NCBI Taxonomy" id="561515"/>
    <lineage>
        <taxon>Eukaryota</taxon>
        <taxon>Metazoa</taxon>
        <taxon>Ecdysozoa</taxon>
        <taxon>Arthropoda</taxon>
        <taxon>Chelicerata</taxon>
        <taxon>Arachnida</taxon>
        <taxon>Acari</taxon>
        <taxon>Acariformes</taxon>
        <taxon>Trombidiformes</taxon>
        <taxon>Prostigmata</taxon>
        <taxon>Eupodina</taxon>
        <taxon>Eriophyoidea</taxon>
        <taxon>Eriophyidae</taxon>
        <taxon>Eriophyinae</taxon>
        <taxon>Aceriini</taxon>
        <taxon>Aceria</taxon>
    </lineage>
</organism>
<keyword evidence="2" id="KW-0812">Transmembrane</keyword>
<feature type="compositionally biased region" description="Basic residues" evidence="1">
    <location>
        <begin position="156"/>
        <end position="169"/>
    </location>
</feature>
<keyword evidence="2" id="KW-0472">Membrane</keyword>
<gene>
    <name evidence="3" type="ORF">g.1289</name>
</gene>
<feature type="region of interest" description="Disordered" evidence="1">
    <location>
        <begin position="148"/>
        <end position="169"/>
    </location>
</feature>
<feature type="transmembrane region" description="Helical" evidence="2">
    <location>
        <begin position="7"/>
        <end position="25"/>
    </location>
</feature>
<keyword evidence="2" id="KW-1133">Transmembrane helix</keyword>
<proteinExistence type="predicted"/>
<sequence>MSPATNCLVIGSILIVIPLALYLPAQVHMQQQQHDDDNSGNQEQIATITTTSHLMRKSIVFDLKTPKVFYCPQEKPSDSDKMIVKARPLDSLCEYHGQAKPKGAPSDCYNDVDETDFACDEKKRFMIRLDLASEMGDYGLESDPDYILTKGPAASRNKKKKTSPNGKKF</sequence>
<protein>
    <submittedName>
        <fullName evidence="3">Uncharacterized protein</fullName>
    </submittedName>
</protein>